<evidence type="ECO:0000256" key="1">
    <source>
        <dbReference type="SAM" id="SignalP"/>
    </source>
</evidence>
<feature type="signal peptide" evidence="1">
    <location>
        <begin position="1"/>
        <end position="31"/>
    </location>
</feature>
<sequence length="272" mass="28306">MNHTHLPARVGATALTLMLTLLAACSQPAQDAPTALAFGHVHGLGPNPTTGDLWIATHDGLFTLDDGVPQRVEQAPHDLMGFTVTGPDQFAASGHPATADATNPMGLVTSTDAGRTLDPISLTGQADLHAIDTTGTRVVAYDAVTQTVVESTDNGRTFTPLAELPAIDVAIGPDDSVLVTGANYTLRQTTGSQTERVSTAPPLVYIDGDTTLAGISPTGLVWSSEDGQTWKGRGELPGQPQALTANDDAWYAATTTGIYESTDDGATWKTML</sequence>
<comment type="caution">
    <text evidence="2">The sequence shown here is derived from an EMBL/GenBank/DDBJ whole genome shotgun (WGS) entry which is preliminary data.</text>
</comment>
<dbReference type="NCBIfam" id="NF045728">
    <property type="entry name" value="glycosyl_F510_1955"/>
    <property type="match status" value="1"/>
</dbReference>
<reference evidence="2" key="1">
    <citation type="submission" date="2019-09" db="EMBL/GenBank/DDBJ databases">
        <authorList>
            <person name="Li J."/>
        </authorList>
    </citation>
    <scope>NUCLEOTIDE SEQUENCE [LARGE SCALE GENOMIC DNA]</scope>
    <source>
        <strain evidence="2">NRBC 14897</strain>
    </source>
</reference>
<accession>A0A641AKQ3</accession>
<dbReference type="RefSeq" id="WP_129184412.1">
    <property type="nucleotide sequence ID" value="NZ_JAGIOG010000001.1"/>
</dbReference>
<dbReference type="InterPro" id="IPR054817">
    <property type="entry name" value="Glycosyl_F510_1955-like"/>
</dbReference>
<gene>
    <name evidence="2" type="ORF">ESP62_013340</name>
</gene>
<dbReference type="SUPFAM" id="SSF110296">
    <property type="entry name" value="Oligoxyloglucan reducing end-specific cellobiohydrolase"/>
    <property type="match status" value="1"/>
</dbReference>
<keyword evidence="1" id="KW-0732">Signal</keyword>
<dbReference type="AlphaFoldDB" id="A0A641AKQ3"/>
<name>A0A641AKQ3_9ACTN</name>
<feature type="chain" id="PRO_5024952857" evidence="1">
    <location>
        <begin position="32"/>
        <end position="272"/>
    </location>
</feature>
<evidence type="ECO:0000313" key="2">
    <source>
        <dbReference type="EMBL" id="KAA1376407.1"/>
    </source>
</evidence>
<dbReference type="Proteomes" id="UP001515100">
    <property type="component" value="Unassembled WGS sequence"/>
</dbReference>
<protein>
    <submittedName>
        <fullName evidence="2">Exo-alpha-sialidase</fullName>
    </submittedName>
</protein>
<organism evidence="2 3">
    <name type="scientific">Aeromicrobium fastidiosum</name>
    <dbReference type="NCBI Taxonomy" id="52699"/>
    <lineage>
        <taxon>Bacteria</taxon>
        <taxon>Bacillati</taxon>
        <taxon>Actinomycetota</taxon>
        <taxon>Actinomycetes</taxon>
        <taxon>Propionibacteriales</taxon>
        <taxon>Nocardioidaceae</taxon>
        <taxon>Aeromicrobium</taxon>
    </lineage>
</organism>
<dbReference type="EMBL" id="SDPP02000003">
    <property type="protein sequence ID" value="KAA1376407.1"/>
    <property type="molecule type" value="Genomic_DNA"/>
</dbReference>
<proteinExistence type="predicted"/>
<keyword evidence="3" id="KW-1185">Reference proteome</keyword>
<dbReference type="InterPro" id="IPR015943">
    <property type="entry name" value="WD40/YVTN_repeat-like_dom_sf"/>
</dbReference>
<dbReference type="OrthoDB" id="9764804at2"/>
<evidence type="ECO:0000313" key="3">
    <source>
        <dbReference type="Proteomes" id="UP001515100"/>
    </source>
</evidence>
<dbReference type="Gene3D" id="2.130.10.10">
    <property type="entry name" value="YVTN repeat-like/Quinoprotein amine dehydrogenase"/>
    <property type="match status" value="1"/>
</dbReference>